<keyword evidence="2" id="KW-0813">Transport</keyword>
<feature type="transmembrane region" description="Helical" evidence="7">
    <location>
        <begin position="299"/>
        <end position="316"/>
    </location>
</feature>
<keyword evidence="6 7" id="KW-0472">Membrane</keyword>
<feature type="transmembrane region" description="Helical" evidence="7">
    <location>
        <begin position="359"/>
        <end position="379"/>
    </location>
</feature>
<keyword evidence="3" id="KW-1003">Cell membrane</keyword>
<dbReference type="GO" id="GO:0005886">
    <property type="term" value="C:plasma membrane"/>
    <property type="evidence" value="ECO:0007669"/>
    <property type="project" value="UniProtKB-SubCell"/>
</dbReference>
<feature type="transmembrane region" description="Helical" evidence="7">
    <location>
        <begin position="62"/>
        <end position="82"/>
    </location>
</feature>
<feature type="transmembrane region" description="Helical" evidence="7">
    <location>
        <begin position="223"/>
        <end position="247"/>
    </location>
</feature>
<keyword evidence="4 7" id="KW-0812">Transmembrane</keyword>
<dbReference type="InterPro" id="IPR020846">
    <property type="entry name" value="MFS_dom"/>
</dbReference>
<feature type="transmembrane region" description="Helical" evidence="7">
    <location>
        <begin position="322"/>
        <end position="347"/>
    </location>
</feature>
<evidence type="ECO:0000259" key="8">
    <source>
        <dbReference type="PROSITE" id="PS50850"/>
    </source>
</evidence>
<evidence type="ECO:0000256" key="4">
    <source>
        <dbReference type="ARBA" id="ARBA00022692"/>
    </source>
</evidence>
<feature type="transmembrane region" description="Helical" evidence="7">
    <location>
        <begin position="24"/>
        <end position="42"/>
    </location>
</feature>
<dbReference type="GO" id="GO:0022857">
    <property type="term" value="F:transmembrane transporter activity"/>
    <property type="evidence" value="ECO:0007669"/>
    <property type="project" value="InterPro"/>
</dbReference>
<name>A0A3D8TRZ3_9LIST</name>
<dbReference type="PROSITE" id="PS50850">
    <property type="entry name" value="MFS"/>
    <property type="match status" value="1"/>
</dbReference>
<feature type="transmembrane region" description="Helical" evidence="7">
    <location>
        <begin position="114"/>
        <end position="138"/>
    </location>
</feature>
<evidence type="ECO:0000256" key="2">
    <source>
        <dbReference type="ARBA" id="ARBA00022448"/>
    </source>
</evidence>
<comment type="caution">
    <text evidence="9">The sequence shown here is derived from an EMBL/GenBank/DDBJ whole genome shotgun (WGS) entry which is preliminary data.</text>
</comment>
<evidence type="ECO:0000256" key="7">
    <source>
        <dbReference type="SAM" id="Phobius"/>
    </source>
</evidence>
<evidence type="ECO:0000313" key="9">
    <source>
        <dbReference type="EMBL" id="RDX01525.1"/>
    </source>
</evidence>
<dbReference type="PANTHER" id="PTHR23517:SF10">
    <property type="entry name" value="MAJOR FACILITATOR SUPERFAMILY (MFS) PROFILE DOMAIN-CONTAINING PROTEIN"/>
    <property type="match status" value="1"/>
</dbReference>
<feature type="transmembrane region" description="Helical" evidence="7">
    <location>
        <begin position="267"/>
        <end position="287"/>
    </location>
</feature>
<feature type="transmembrane region" description="Helical" evidence="7">
    <location>
        <begin position="385"/>
        <end position="405"/>
    </location>
</feature>
<dbReference type="CDD" id="cd17329">
    <property type="entry name" value="MFS_MdtH_MDR_like"/>
    <property type="match status" value="1"/>
</dbReference>
<dbReference type="Pfam" id="PF07690">
    <property type="entry name" value="MFS_1"/>
    <property type="match status" value="1"/>
</dbReference>
<evidence type="ECO:0000256" key="6">
    <source>
        <dbReference type="ARBA" id="ARBA00023136"/>
    </source>
</evidence>
<feature type="transmembrane region" description="Helical" evidence="7">
    <location>
        <begin position="89"/>
        <end position="108"/>
    </location>
</feature>
<feature type="transmembrane region" description="Helical" evidence="7">
    <location>
        <begin position="177"/>
        <end position="196"/>
    </location>
</feature>
<keyword evidence="5 7" id="KW-1133">Transmembrane helix</keyword>
<dbReference type="SUPFAM" id="SSF103473">
    <property type="entry name" value="MFS general substrate transporter"/>
    <property type="match status" value="1"/>
</dbReference>
<dbReference type="AlphaFoldDB" id="A0A3D8TRZ3"/>
<evidence type="ECO:0000256" key="1">
    <source>
        <dbReference type="ARBA" id="ARBA00004651"/>
    </source>
</evidence>
<organism evidence="9 10">
    <name type="scientific">Listeria kieliensis</name>
    <dbReference type="NCBI Taxonomy" id="1621700"/>
    <lineage>
        <taxon>Bacteria</taxon>
        <taxon>Bacillati</taxon>
        <taxon>Bacillota</taxon>
        <taxon>Bacilli</taxon>
        <taxon>Bacillales</taxon>
        <taxon>Listeriaceae</taxon>
        <taxon>Listeria</taxon>
    </lineage>
</organism>
<dbReference type="EMBL" id="LARY01000002">
    <property type="protein sequence ID" value="RDX01525.1"/>
    <property type="molecule type" value="Genomic_DNA"/>
</dbReference>
<proteinExistence type="predicted"/>
<sequence length="428" mass="46955">MLVQVNLTRWKEGKNVTKLLPRDLWIVIVGMVLLYTGLSFIWPFNMVYMTGELGMSGTDASLVLLVNSFVGIISSIIGGLIFDRFSGYISLWIGTVILVIGTLSLSLFHGYPTFIWNLWLVGFAMGMVFSGLYAAAGLTHPAGGRTGFNAIYVAQNIGVAVGPFLAGLLSGFGMGKVYLGAFLFAIFYAVFFFVFFRKIDWKSEHIGSETKHRKRGMKRSRPTLVGLFSMILLLATYLFCQLPHVQWQSNLSTYMTSDVGISTAEYGKLWSLNGALIVLGQFVLIPIVARFKRHLHAQIYIGILLFALSFIVAMHANAYSGFVLGMIFLTLGEMFAWPAVPTIAYQLAPKGSAGLYQGLVNGMATAARMLAPFLGAVVVENFGGITALFVGIFILLGMAVLSTILQRSLQIRDKRNKALKGEELSENL</sequence>
<gene>
    <name evidence="9" type="ORF">UR08_08525</name>
</gene>
<reference evidence="10" key="1">
    <citation type="submission" date="2015-04" db="EMBL/GenBank/DDBJ databases">
        <authorList>
            <person name="Schardt J."/>
            <person name="Mueller-Herbst S."/>
            <person name="Scherer S."/>
            <person name="Huptas C."/>
        </authorList>
    </citation>
    <scope>NUCLEOTIDE SEQUENCE [LARGE SCALE GENOMIC DNA]</scope>
    <source>
        <strain evidence="10">Kiel-L1</strain>
    </source>
</reference>
<keyword evidence="10" id="KW-1185">Reference proteome</keyword>
<evidence type="ECO:0000256" key="3">
    <source>
        <dbReference type="ARBA" id="ARBA00022475"/>
    </source>
</evidence>
<dbReference type="PANTHER" id="PTHR23517">
    <property type="entry name" value="RESISTANCE PROTEIN MDTM, PUTATIVE-RELATED-RELATED"/>
    <property type="match status" value="1"/>
</dbReference>
<comment type="subcellular location">
    <subcellularLocation>
        <location evidence="1">Cell membrane</location>
        <topology evidence="1">Multi-pass membrane protein</topology>
    </subcellularLocation>
</comment>
<accession>A0A3D8TRZ3</accession>
<dbReference type="Proteomes" id="UP000257055">
    <property type="component" value="Unassembled WGS sequence"/>
</dbReference>
<dbReference type="Gene3D" id="1.20.1250.20">
    <property type="entry name" value="MFS general substrate transporter like domains"/>
    <property type="match status" value="2"/>
</dbReference>
<feature type="domain" description="Major facilitator superfamily (MFS) profile" evidence="8">
    <location>
        <begin position="23"/>
        <end position="409"/>
    </location>
</feature>
<dbReference type="InterPro" id="IPR050171">
    <property type="entry name" value="MFS_Transporters"/>
</dbReference>
<evidence type="ECO:0000313" key="10">
    <source>
        <dbReference type="Proteomes" id="UP000257055"/>
    </source>
</evidence>
<dbReference type="InterPro" id="IPR011701">
    <property type="entry name" value="MFS"/>
</dbReference>
<protein>
    <submittedName>
        <fullName evidence="9">Transporter</fullName>
    </submittedName>
</protein>
<feature type="transmembrane region" description="Helical" evidence="7">
    <location>
        <begin position="150"/>
        <end position="171"/>
    </location>
</feature>
<evidence type="ECO:0000256" key="5">
    <source>
        <dbReference type="ARBA" id="ARBA00022989"/>
    </source>
</evidence>
<dbReference type="InterPro" id="IPR036259">
    <property type="entry name" value="MFS_trans_sf"/>
</dbReference>